<sequence>MVRVLCLTVASRGLNRSAFAASAWPPSHRTVQPPEASAVRPQHVLQRPCYLGLSGPRIVRPLEASTIRPQHVLQRPCHLGLRAPNRSASRGLNRSASRGLNRSASRGSSKGLVISASQGLKAFSLRDLSVASKSSDRSTSRGLNRSGSTWTPMASPLNLGNLATTLGLQRPQHSSSKQRRLRDESQPENPYFQKAVALRSSTQTTIRTSVEAKVVLGPTLHRTCDPPKVAHLGRPSRPIVQADRSAEPSGRPSCASSFRQLLVPPSARVARSASSREKASVRHQASVRSVVASSFVRQLCEAIDEGGEDELRFLVILGFVAVEDGVIAMMWLIMKFSHLGSECVCRSRCCKGGAACATMETNSR</sequence>
<name>A0A0L9UBM2_PHAAN</name>
<dbReference type="AlphaFoldDB" id="A0A0L9UBM2"/>
<dbReference type="EMBL" id="CM003374">
    <property type="protein sequence ID" value="KOM40340.1"/>
    <property type="molecule type" value="Genomic_DNA"/>
</dbReference>
<evidence type="ECO:0000256" key="1">
    <source>
        <dbReference type="SAM" id="MobiDB-lite"/>
    </source>
</evidence>
<evidence type="ECO:0000313" key="2">
    <source>
        <dbReference type="EMBL" id="KOM40340.1"/>
    </source>
</evidence>
<feature type="region of interest" description="Disordered" evidence="1">
    <location>
        <begin position="226"/>
        <end position="256"/>
    </location>
</feature>
<organism evidence="2 3">
    <name type="scientific">Phaseolus angularis</name>
    <name type="common">Azuki bean</name>
    <name type="synonym">Vigna angularis</name>
    <dbReference type="NCBI Taxonomy" id="3914"/>
    <lineage>
        <taxon>Eukaryota</taxon>
        <taxon>Viridiplantae</taxon>
        <taxon>Streptophyta</taxon>
        <taxon>Embryophyta</taxon>
        <taxon>Tracheophyta</taxon>
        <taxon>Spermatophyta</taxon>
        <taxon>Magnoliopsida</taxon>
        <taxon>eudicotyledons</taxon>
        <taxon>Gunneridae</taxon>
        <taxon>Pentapetalae</taxon>
        <taxon>rosids</taxon>
        <taxon>fabids</taxon>
        <taxon>Fabales</taxon>
        <taxon>Fabaceae</taxon>
        <taxon>Papilionoideae</taxon>
        <taxon>50 kb inversion clade</taxon>
        <taxon>NPAAA clade</taxon>
        <taxon>indigoferoid/millettioid clade</taxon>
        <taxon>Phaseoleae</taxon>
        <taxon>Vigna</taxon>
    </lineage>
</organism>
<gene>
    <name evidence="2" type="ORF">LR48_Vigan04g053800</name>
</gene>
<evidence type="ECO:0000313" key="3">
    <source>
        <dbReference type="Proteomes" id="UP000053144"/>
    </source>
</evidence>
<feature type="compositionally biased region" description="Polar residues" evidence="1">
    <location>
        <begin position="86"/>
        <end position="108"/>
    </location>
</feature>
<feature type="compositionally biased region" description="Low complexity" evidence="1">
    <location>
        <begin position="157"/>
        <end position="168"/>
    </location>
</feature>
<dbReference type="Proteomes" id="UP000053144">
    <property type="component" value="Chromosome 4"/>
</dbReference>
<dbReference type="Gramene" id="KOM40340">
    <property type="protein sequence ID" value="KOM40340"/>
    <property type="gene ID" value="LR48_Vigan04g053800"/>
</dbReference>
<proteinExistence type="predicted"/>
<feature type="region of interest" description="Disordered" evidence="1">
    <location>
        <begin position="80"/>
        <end position="111"/>
    </location>
</feature>
<feature type="compositionally biased region" description="Polar residues" evidence="1">
    <location>
        <begin position="140"/>
        <end position="152"/>
    </location>
</feature>
<reference evidence="3" key="1">
    <citation type="journal article" date="2015" name="Proc. Natl. Acad. Sci. U.S.A.">
        <title>Genome sequencing of adzuki bean (Vigna angularis) provides insight into high starch and low fat accumulation and domestication.</title>
        <authorList>
            <person name="Yang K."/>
            <person name="Tian Z."/>
            <person name="Chen C."/>
            <person name="Luo L."/>
            <person name="Zhao B."/>
            <person name="Wang Z."/>
            <person name="Yu L."/>
            <person name="Li Y."/>
            <person name="Sun Y."/>
            <person name="Li W."/>
            <person name="Chen Y."/>
            <person name="Li Y."/>
            <person name="Zhang Y."/>
            <person name="Ai D."/>
            <person name="Zhao J."/>
            <person name="Shang C."/>
            <person name="Ma Y."/>
            <person name="Wu B."/>
            <person name="Wang M."/>
            <person name="Gao L."/>
            <person name="Sun D."/>
            <person name="Zhang P."/>
            <person name="Guo F."/>
            <person name="Wang W."/>
            <person name="Li Y."/>
            <person name="Wang J."/>
            <person name="Varshney R.K."/>
            <person name="Wang J."/>
            <person name="Ling H.Q."/>
            <person name="Wan P."/>
        </authorList>
    </citation>
    <scope>NUCLEOTIDE SEQUENCE</scope>
    <source>
        <strain evidence="3">cv. Jingnong 6</strain>
    </source>
</reference>
<protein>
    <submittedName>
        <fullName evidence="2">Uncharacterized protein</fullName>
    </submittedName>
</protein>
<accession>A0A0L9UBM2</accession>
<feature type="region of interest" description="Disordered" evidence="1">
    <location>
        <begin position="129"/>
        <end position="195"/>
    </location>
</feature>